<evidence type="ECO:0000256" key="1">
    <source>
        <dbReference type="ARBA" id="ARBA00022679"/>
    </source>
</evidence>
<evidence type="ECO:0000313" key="2">
    <source>
        <dbReference type="EMBL" id="AAY68317.1"/>
    </source>
</evidence>
<sequence>MDATISLQKNGKSFYWASHFLGREMSENAAKLYSYCRILDDFADSEIEYGPDRLRNIYQNLKNKKKYSDPLLDEILMFFEDMNLPFRALKDLIEGLLQDQNDVLIKNEAELIQYSYHVAGSVGWMMCPILKCRNKKAFAFAVDLGIAMQLTNIARDVREDAYMGRRYLPSDWVNDMSPTDILEASKKPNSKNAQLVKKAIIKLLCLADQYYQSGVKGLVFLPWKAHLAIGVAGCVYQKIGTQLIAKKVNWYDGRTVTSSFAKVLSSCGVFPLLFSRFLKPPKHNAKLHQYLAEKLDML</sequence>
<dbReference type="SFLD" id="SFLDS00005">
    <property type="entry name" value="Isoprenoid_Synthase_Type_I"/>
    <property type="match status" value="1"/>
</dbReference>
<protein>
    <submittedName>
        <fullName evidence="2">Putative phytoene synthase</fullName>
    </submittedName>
</protein>
<dbReference type="PANTHER" id="PTHR31480">
    <property type="entry name" value="BIFUNCTIONAL LYCOPENE CYCLASE/PHYTOENE SYNTHASE"/>
    <property type="match status" value="1"/>
</dbReference>
<dbReference type="Pfam" id="PF00494">
    <property type="entry name" value="SQS_PSY"/>
    <property type="match status" value="1"/>
</dbReference>
<organism evidence="2">
    <name type="scientific">Uncultured marine bacterium 66A03</name>
    <dbReference type="NCBI Taxonomy" id="331677"/>
    <lineage>
        <taxon>Bacteria</taxon>
        <taxon>environmental samples</taxon>
    </lineage>
</organism>
<dbReference type="InterPro" id="IPR044843">
    <property type="entry name" value="Trans_IPPS_bact-type"/>
</dbReference>
<dbReference type="PROSITE" id="PS01045">
    <property type="entry name" value="SQUALEN_PHYTOEN_SYN_2"/>
    <property type="match status" value="1"/>
</dbReference>
<proteinExistence type="predicted"/>
<dbReference type="InterPro" id="IPR019845">
    <property type="entry name" value="Squalene/phytoene_synthase_CS"/>
</dbReference>
<reference evidence="2" key="1">
    <citation type="journal article" date="2005" name="PLoS Biol.">
        <title>New insights into metabolic properties of marine bacteria encoding proteorhodopsins.</title>
        <authorList>
            <person name="Sabehi G."/>
            <person name="Loy A."/>
            <person name="Jung K.H."/>
            <person name="Partha R."/>
            <person name="Spudich J.L."/>
            <person name="Isaacson T."/>
            <person name="Hirschberg J."/>
            <person name="Wagner M."/>
            <person name="Beja O."/>
        </authorList>
    </citation>
    <scope>NUCLEOTIDE SEQUENCE</scope>
</reference>
<name>Q4PNE9_UNCMB</name>
<dbReference type="SFLD" id="SFLDG01018">
    <property type="entry name" value="Squalene/Phytoene_Synthase_Lik"/>
    <property type="match status" value="1"/>
</dbReference>
<dbReference type="GO" id="GO:0004311">
    <property type="term" value="F:geranylgeranyl diphosphate synthase activity"/>
    <property type="evidence" value="ECO:0007669"/>
    <property type="project" value="InterPro"/>
</dbReference>
<dbReference type="AlphaFoldDB" id="Q4PNE9"/>
<dbReference type="GO" id="GO:0008299">
    <property type="term" value="P:isoprenoid biosynthetic process"/>
    <property type="evidence" value="ECO:0007669"/>
    <property type="project" value="UniProtKB-ARBA"/>
</dbReference>
<dbReference type="InterPro" id="IPR002060">
    <property type="entry name" value="Squ/phyt_synthse"/>
</dbReference>
<dbReference type="SUPFAM" id="SSF48576">
    <property type="entry name" value="Terpenoid synthases"/>
    <property type="match status" value="1"/>
</dbReference>
<dbReference type="Gene3D" id="1.10.600.10">
    <property type="entry name" value="Farnesyl Diphosphate Synthase"/>
    <property type="match status" value="1"/>
</dbReference>
<keyword evidence="1" id="KW-0808">Transferase</keyword>
<dbReference type="SFLD" id="SFLDG01212">
    <property type="entry name" value="Phytoene_synthase_like"/>
    <property type="match status" value="1"/>
</dbReference>
<dbReference type="EMBL" id="DQ065755">
    <property type="protein sequence ID" value="AAY68317.1"/>
    <property type="molecule type" value="Genomic_DNA"/>
</dbReference>
<accession>Q4PNE9</accession>
<dbReference type="InterPro" id="IPR008949">
    <property type="entry name" value="Isoprenoid_synthase_dom_sf"/>
</dbReference>